<protein>
    <submittedName>
        <fullName evidence="2">Uncharacterized protein</fullName>
    </submittedName>
</protein>
<reference evidence="3" key="1">
    <citation type="journal article" date="2012" name="Science">
        <title>The Paleozoic origin of enzymatic lignin decomposition reconstructed from 31 fungal genomes.</title>
        <authorList>
            <person name="Floudas D."/>
            <person name="Binder M."/>
            <person name="Riley R."/>
            <person name="Barry K."/>
            <person name="Blanchette R.A."/>
            <person name="Henrissat B."/>
            <person name="Martinez A.T."/>
            <person name="Otillar R."/>
            <person name="Spatafora J.W."/>
            <person name="Yadav J.S."/>
            <person name="Aerts A."/>
            <person name="Benoit I."/>
            <person name="Boyd A."/>
            <person name="Carlson A."/>
            <person name="Copeland A."/>
            <person name="Coutinho P.M."/>
            <person name="de Vries R.P."/>
            <person name="Ferreira P."/>
            <person name="Findley K."/>
            <person name="Foster B."/>
            <person name="Gaskell J."/>
            <person name="Glotzer D."/>
            <person name="Gorecki P."/>
            <person name="Heitman J."/>
            <person name="Hesse C."/>
            <person name="Hori C."/>
            <person name="Igarashi K."/>
            <person name="Jurgens J.A."/>
            <person name="Kallen N."/>
            <person name="Kersten P."/>
            <person name="Kohler A."/>
            <person name="Kuees U."/>
            <person name="Kumar T.K.A."/>
            <person name="Kuo A."/>
            <person name="LaButti K."/>
            <person name="Larrondo L.F."/>
            <person name="Lindquist E."/>
            <person name="Ling A."/>
            <person name="Lombard V."/>
            <person name="Lucas S."/>
            <person name="Lundell T."/>
            <person name="Martin R."/>
            <person name="McLaughlin D.J."/>
            <person name="Morgenstern I."/>
            <person name="Morin E."/>
            <person name="Murat C."/>
            <person name="Nagy L.G."/>
            <person name="Nolan M."/>
            <person name="Ohm R.A."/>
            <person name="Patyshakuliyeva A."/>
            <person name="Rokas A."/>
            <person name="Ruiz-Duenas F.J."/>
            <person name="Sabat G."/>
            <person name="Salamov A."/>
            <person name="Samejima M."/>
            <person name="Schmutz J."/>
            <person name="Slot J.C."/>
            <person name="St John F."/>
            <person name="Stenlid J."/>
            <person name="Sun H."/>
            <person name="Sun S."/>
            <person name="Syed K."/>
            <person name="Tsang A."/>
            <person name="Wiebenga A."/>
            <person name="Young D."/>
            <person name="Pisabarro A."/>
            <person name="Eastwood D.C."/>
            <person name="Martin F."/>
            <person name="Cullen D."/>
            <person name="Grigoriev I.V."/>
            <person name="Hibbett D.S."/>
        </authorList>
    </citation>
    <scope>NUCLEOTIDE SEQUENCE [LARGE SCALE GENOMIC DNA]</scope>
    <source>
        <strain evidence="3">FP-91666</strain>
    </source>
</reference>
<dbReference type="OrthoDB" id="3250473at2759"/>
<accession>R7RXK5</accession>
<dbReference type="Proteomes" id="UP000053927">
    <property type="component" value="Unassembled WGS sequence"/>
</dbReference>
<proteinExistence type="predicted"/>
<keyword evidence="3" id="KW-1185">Reference proteome</keyword>
<dbReference type="RefSeq" id="XP_007311327.1">
    <property type="nucleotide sequence ID" value="XM_007311265.1"/>
</dbReference>
<dbReference type="GeneID" id="18802388"/>
<gene>
    <name evidence="2" type="ORF">STEHIDRAFT_163566</name>
</gene>
<sequence length="221" mass="24632">MGKPFIPKRRINWMMESDNQPRLESSWYGPIEAYLRDIFTLDEGFIIKPQAPLREEANPNVDAGHTSEDSMGGKVTSRKAGKEPNLMIPDFIVVRGVNHPTRATKEDLDARSELNDEENEETNGPDSDTIILVVEVKNYEASRSSAAVQMSGYLDRVKCKPGMVDKKVPGLVVCGGAIDICLAKYELKRGRIQTSIEKPAQYKGLALTDQSLETYLKGLKM</sequence>
<dbReference type="KEGG" id="shs:STEHIDRAFT_163566"/>
<evidence type="ECO:0000256" key="1">
    <source>
        <dbReference type="SAM" id="MobiDB-lite"/>
    </source>
</evidence>
<feature type="region of interest" description="Disordered" evidence="1">
    <location>
        <begin position="103"/>
        <end position="126"/>
    </location>
</feature>
<dbReference type="eggNOG" id="ENOG502RD5J">
    <property type="taxonomic scope" value="Eukaryota"/>
</dbReference>
<dbReference type="AlphaFoldDB" id="R7RXK5"/>
<feature type="compositionally biased region" description="Basic and acidic residues" evidence="1">
    <location>
        <begin position="103"/>
        <end position="114"/>
    </location>
</feature>
<evidence type="ECO:0000313" key="2">
    <source>
        <dbReference type="EMBL" id="EIM79528.1"/>
    </source>
</evidence>
<organism evidence="2 3">
    <name type="scientific">Stereum hirsutum (strain FP-91666)</name>
    <name type="common">White-rot fungus</name>
    <dbReference type="NCBI Taxonomy" id="721885"/>
    <lineage>
        <taxon>Eukaryota</taxon>
        <taxon>Fungi</taxon>
        <taxon>Dikarya</taxon>
        <taxon>Basidiomycota</taxon>
        <taxon>Agaricomycotina</taxon>
        <taxon>Agaricomycetes</taxon>
        <taxon>Russulales</taxon>
        <taxon>Stereaceae</taxon>
        <taxon>Stereum</taxon>
    </lineage>
</organism>
<dbReference type="EMBL" id="JH687403">
    <property type="protein sequence ID" value="EIM79528.1"/>
    <property type="molecule type" value="Genomic_DNA"/>
</dbReference>
<feature type="region of interest" description="Disordered" evidence="1">
    <location>
        <begin position="56"/>
        <end position="81"/>
    </location>
</feature>
<evidence type="ECO:0000313" key="3">
    <source>
        <dbReference type="Proteomes" id="UP000053927"/>
    </source>
</evidence>
<name>R7RXK5_STEHR</name>